<keyword evidence="1" id="KW-0805">Transcription regulation</keyword>
<dbReference type="GO" id="GO:0003677">
    <property type="term" value="F:DNA binding"/>
    <property type="evidence" value="ECO:0007669"/>
    <property type="project" value="UniProtKB-KW"/>
</dbReference>
<dbReference type="RefSeq" id="WP_184059864.1">
    <property type="nucleotide sequence ID" value="NZ_JACIJK010000011.1"/>
</dbReference>
<evidence type="ECO:0000256" key="2">
    <source>
        <dbReference type="ARBA" id="ARBA00023125"/>
    </source>
</evidence>
<dbReference type="AlphaFoldDB" id="A0A7W9BG10"/>
<evidence type="ECO:0000313" key="6">
    <source>
        <dbReference type="Proteomes" id="UP000546200"/>
    </source>
</evidence>
<evidence type="ECO:0000256" key="1">
    <source>
        <dbReference type="ARBA" id="ARBA00023015"/>
    </source>
</evidence>
<dbReference type="Pfam" id="PF13545">
    <property type="entry name" value="HTH_Crp_2"/>
    <property type="match status" value="1"/>
</dbReference>
<dbReference type="SMART" id="SM00419">
    <property type="entry name" value="HTH_CRP"/>
    <property type="match status" value="1"/>
</dbReference>
<feature type="domain" description="HTH crp-type" evidence="4">
    <location>
        <begin position="147"/>
        <end position="221"/>
    </location>
</feature>
<evidence type="ECO:0000256" key="3">
    <source>
        <dbReference type="ARBA" id="ARBA00023163"/>
    </source>
</evidence>
<sequence>MALTRFVEQLERLGPLSEPERQTLRSLPGRFLDAPANLDFADGISSSSERILVVVDGLLASCYDTVEGERQLTALHVPGDLCDLNTLILASGPLCLTALAPSRVFAVARGAFIDAMQRHPGLIGIFWRYSSSRVLILNERIVSLGSRDARQSLCHLICELAVRQGLPPGMDTGFFHLPMKQHQLASILGLTYVHVNRTLRALREDRLVLFQRQTVTITDWARLTHEASFDPGYLMSYLPEGQ</sequence>
<comment type="caution">
    <text evidence="5">The sequence shown here is derived from an EMBL/GenBank/DDBJ whole genome shotgun (WGS) entry which is preliminary data.</text>
</comment>
<dbReference type="PROSITE" id="PS51063">
    <property type="entry name" value="HTH_CRP_2"/>
    <property type="match status" value="1"/>
</dbReference>
<organism evidence="5 6">
    <name type="scientific">Sphingomonas aerophila</name>
    <dbReference type="NCBI Taxonomy" id="1344948"/>
    <lineage>
        <taxon>Bacteria</taxon>
        <taxon>Pseudomonadati</taxon>
        <taxon>Pseudomonadota</taxon>
        <taxon>Alphaproteobacteria</taxon>
        <taxon>Sphingomonadales</taxon>
        <taxon>Sphingomonadaceae</taxon>
        <taxon>Sphingomonas</taxon>
    </lineage>
</organism>
<keyword evidence="2" id="KW-0238">DNA-binding</keyword>
<keyword evidence="6" id="KW-1185">Reference proteome</keyword>
<dbReference type="InterPro" id="IPR012318">
    <property type="entry name" value="HTH_CRP"/>
</dbReference>
<dbReference type="SUPFAM" id="SSF51206">
    <property type="entry name" value="cAMP-binding domain-like"/>
    <property type="match status" value="1"/>
</dbReference>
<dbReference type="EMBL" id="JACIJK010000011">
    <property type="protein sequence ID" value="MBB5716521.1"/>
    <property type="molecule type" value="Genomic_DNA"/>
</dbReference>
<accession>A0A7W9BG10</accession>
<proteinExistence type="predicted"/>
<gene>
    <name evidence="5" type="ORF">FHS94_003387</name>
</gene>
<dbReference type="Proteomes" id="UP000546200">
    <property type="component" value="Unassembled WGS sequence"/>
</dbReference>
<name>A0A7W9BG10_9SPHN</name>
<dbReference type="GO" id="GO:0006355">
    <property type="term" value="P:regulation of DNA-templated transcription"/>
    <property type="evidence" value="ECO:0007669"/>
    <property type="project" value="InterPro"/>
</dbReference>
<dbReference type="InterPro" id="IPR014710">
    <property type="entry name" value="RmlC-like_jellyroll"/>
</dbReference>
<protein>
    <submittedName>
        <fullName evidence="5">CRP-like cAMP-binding protein</fullName>
    </submittedName>
</protein>
<keyword evidence="3" id="KW-0804">Transcription</keyword>
<dbReference type="Gene3D" id="2.60.120.10">
    <property type="entry name" value="Jelly Rolls"/>
    <property type="match status" value="1"/>
</dbReference>
<reference evidence="5 6" key="1">
    <citation type="submission" date="2020-08" db="EMBL/GenBank/DDBJ databases">
        <title>Genomic Encyclopedia of Type Strains, Phase IV (KMG-IV): sequencing the most valuable type-strain genomes for metagenomic binning, comparative biology and taxonomic classification.</title>
        <authorList>
            <person name="Goeker M."/>
        </authorList>
    </citation>
    <scope>NUCLEOTIDE SEQUENCE [LARGE SCALE GENOMIC DNA]</scope>
    <source>
        <strain evidence="5 6">DSM 100044</strain>
    </source>
</reference>
<evidence type="ECO:0000259" key="4">
    <source>
        <dbReference type="PROSITE" id="PS51063"/>
    </source>
</evidence>
<evidence type="ECO:0000313" key="5">
    <source>
        <dbReference type="EMBL" id="MBB5716521.1"/>
    </source>
</evidence>
<dbReference type="InterPro" id="IPR036390">
    <property type="entry name" value="WH_DNA-bd_sf"/>
</dbReference>
<dbReference type="InterPro" id="IPR018490">
    <property type="entry name" value="cNMP-bd_dom_sf"/>
</dbReference>
<dbReference type="SUPFAM" id="SSF46785">
    <property type="entry name" value="Winged helix' DNA-binding domain"/>
    <property type="match status" value="1"/>
</dbReference>